<keyword evidence="7" id="KW-1133">Transmembrane helix</keyword>
<evidence type="ECO:0000256" key="8">
    <source>
        <dbReference type="ARBA" id="ARBA00023002"/>
    </source>
</evidence>
<keyword evidence="11" id="KW-0472">Membrane</keyword>
<dbReference type="Gene3D" id="1.10.630.10">
    <property type="entry name" value="Cytochrome P450"/>
    <property type="match status" value="1"/>
</dbReference>
<keyword evidence="4" id="KW-0349">Heme</keyword>
<keyword evidence="6" id="KW-0479">Metal-binding</keyword>
<dbReference type="AlphaFoldDB" id="A0AAP0E302"/>
<evidence type="ECO:0000256" key="1">
    <source>
        <dbReference type="ARBA" id="ARBA00001971"/>
    </source>
</evidence>
<evidence type="ECO:0000256" key="6">
    <source>
        <dbReference type="ARBA" id="ARBA00022723"/>
    </source>
</evidence>
<comment type="subcellular location">
    <subcellularLocation>
        <location evidence="2">Membrane</location>
        <topology evidence="2">Single-pass membrane protein</topology>
    </subcellularLocation>
</comment>
<comment type="similarity">
    <text evidence="3">Belongs to the cytochrome P450 family.</text>
</comment>
<dbReference type="GO" id="GO:0005506">
    <property type="term" value="F:iron ion binding"/>
    <property type="evidence" value="ECO:0007669"/>
    <property type="project" value="InterPro"/>
</dbReference>
<dbReference type="GO" id="GO:0044550">
    <property type="term" value="P:secondary metabolite biosynthetic process"/>
    <property type="evidence" value="ECO:0007669"/>
    <property type="project" value="UniProtKB-ARBA"/>
</dbReference>
<accession>A0AAP0E302</accession>
<dbReference type="GO" id="GO:0016705">
    <property type="term" value="F:oxidoreductase activity, acting on paired donors, with incorporation or reduction of molecular oxygen"/>
    <property type="evidence" value="ECO:0007669"/>
    <property type="project" value="InterPro"/>
</dbReference>
<evidence type="ECO:0000313" key="13">
    <source>
        <dbReference type="Proteomes" id="UP001419268"/>
    </source>
</evidence>
<dbReference type="GO" id="GO:0016020">
    <property type="term" value="C:membrane"/>
    <property type="evidence" value="ECO:0007669"/>
    <property type="project" value="UniProtKB-SubCell"/>
</dbReference>
<dbReference type="EMBL" id="JBBNAG010000013">
    <property type="protein sequence ID" value="KAK9083887.1"/>
    <property type="molecule type" value="Genomic_DNA"/>
</dbReference>
<name>A0AAP0E302_9MAGN</name>
<evidence type="ECO:0008006" key="14">
    <source>
        <dbReference type="Google" id="ProtNLM"/>
    </source>
</evidence>
<gene>
    <name evidence="12" type="ORF">Scep_030358</name>
</gene>
<dbReference type="InterPro" id="IPR036396">
    <property type="entry name" value="Cyt_P450_sf"/>
</dbReference>
<dbReference type="PANTHER" id="PTHR47944">
    <property type="entry name" value="CYTOCHROME P450 98A9"/>
    <property type="match status" value="1"/>
</dbReference>
<dbReference type="GO" id="GO:0020037">
    <property type="term" value="F:heme binding"/>
    <property type="evidence" value="ECO:0007669"/>
    <property type="project" value="InterPro"/>
</dbReference>
<keyword evidence="8" id="KW-0560">Oxidoreductase</keyword>
<evidence type="ECO:0000256" key="2">
    <source>
        <dbReference type="ARBA" id="ARBA00004167"/>
    </source>
</evidence>
<dbReference type="Pfam" id="PF00067">
    <property type="entry name" value="p450"/>
    <property type="match status" value="1"/>
</dbReference>
<proteinExistence type="inferred from homology"/>
<evidence type="ECO:0000256" key="5">
    <source>
        <dbReference type="ARBA" id="ARBA00022692"/>
    </source>
</evidence>
<dbReference type="GO" id="GO:0004497">
    <property type="term" value="F:monooxygenase activity"/>
    <property type="evidence" value="ECO:0007669"/>
    <property type="project" value="UniProtKB-KW"/>
</dbReference>
<evidence type="ECO:0000256" key="4">
    <source>
        <dbReference type="ARBA" id="ARBA00022617"/>
    </source>
</evidence>
<comment type="cofactor">
    <cofactor evidence="1">
        <name>heme</name>
        <dbReference type="ChEBI" id="CHEBI:30413"/>
    </cofactor>
</comment>
<dbReference type="InterPro" id="IPR001128">
    <property type="entry name" value="Cyt_P450"/>
</dbReference>
<keyword evidence="9" id="KW-0408">Iron</keyword>
<protein>
    <recommendedName>
        <fullName evidence="14">Cytochrome P450</fullName>
    </recommendedName>
</protein>
<evidence type="ECO:0000256" key="7">
    <source>
        <dbReference type="ARBA" id="ARBA00022989"/>
    </source>
</evidence>
<dbReference type="PANTHER" id="PTHR47944:SF10">
    <property type="entry name" value="CYTOCHROME P450 98A9"/>
    <property type="match status" value="1"/>
</dbReference>
<evidence type="ECO:0000256" key="9">
    <source>
        <dbReference type="ARBA" id="ARBA00023004"/>
    </source>
</evidence>
<sequence length="104" mass="11208">MTENDFSNLPYLQCVTKEALRMHPPAPMMLLHKAIANVKIGGYDIFAHFVPSLASLGMRGEGSGGVAVVDAMRGGELFEKGESEKAFPGVDSSVEAYEREGCED</sequence>
<evidence type="ECO:0000313" key="12">
    <source>
        <dbReference type="EMBL" id="KAK9083887.1"/>
    </source>
</evidence>
<keyword evidence="10" id="KW-0503">Monooxygenase</keyword>
<organism evidence="12 13">
    <name type="scientific">Stephania cephalantha</name>
    <dbReference type="NCBI Taxonomy" id="152367"/>
    <lineage>
        <taxon>Eukaryota</taxon>
        <taxon>Viridiplantae</taxon>
        <taxon>Streptophyta</taxon>
        <taxon>Embryophyta</taxon>
        <taxon>Tracheophyta</taxon>
        <taxon>Spermatophyta</taxon>
        <taxon>Magnoliopsida</taxon>
        <taxon>Ranunculales</taxon>
        <taxon>Menispermaceae</taxon>
        <taxon>Menispermoideae</taxon>
        <taxon>Cissampelideae</taxon>
        <taxon>Stephania</taxon>
    </lineage>
</organism>
<reference evidence="12 13" key="1">
    <citation type="submission" date="2024-01" db="EMBL/GenBank/DDBJ databases">
        <title>Genome assemblies of Stephania.</title>
        <authorList>
            <person name="Yang L."/>
        </authorList>
    </citation>
    <scope>NUCLEOTIDE SEQUENCE [LARGE SCALE GENOMIC DNA]</scope>
    <source>
        <strain evidence="12">JXDWG</strain>
        <tissue evidence="12">Leaf</tissue>
    </source>
</reference>
<dbReference type="Proteomes" id="UP001419268">
    <property type="component" value="Unassembled WGS sequence"/>
</dbReference>
<keyword evidence="13" id="KW-1185">Reference proteome</keyword>
<keyword evidence="5" id="KW-0812">Transmembrane</keyword>
<evidence type="ECO:0000256" key="3">
    <source>
        <dbReference type="ARBA" id="ARBA00010617"/>
    </source>
</evidence>
<comment type="caution">
    <text evidence="12">The sequence shown here is derived from an EMBL/GenBank/DDBJ whole genome shotgun (WGS) entry which is preliminary data.</text>
</comment>
<evidence type="ECO:0000256" key="11">
    <source>
        <dbReference type="ARBA" id="ARBA00023136"/>
    </source>
</evidence>
<evidence type="ECO:0000256" key="10">
    <source>
        <dbReference type="ARBA" id="ARBA00023033"/>
    </source>
</evidence>
<dbReference type="SUPFAM" id="SSF48264">
    <property type="entry name" value="Cytochrome P450"/>
    <property type="match status" value="1"/>
</dbReference>